<accession>A0A1C3Y9K3</accession>
<dbReference type="EMBL" id="FMAJ01000015">
    <property type="protein sequence ID" value="SCB61141.1"/>
    <property type="molecule type" value="Genomic_DNA"/>
</dbReference>
<name>A0A1C3Y9K3_9HYPH</name>
<proteinExistence type="predicted"/>
<organism evidence="1 2">
    <name type="scientific">Rhizobium aethiopicum</name>
    <dbReference type="NCBI Taxonomy" id="1138170"/>
    <lineage>
        <taxon>Bacteria</taxon>
        <taxon>Pseudomonadati</taxon>
        <taxon>Pseudomonadota</taxon>
        <taxon>Alphaproteobacteria</taxon>
        <taxon>Hyphomicrobiales</taxon>
        <taxon>Rhizobiaceae</taxon>
        <taxon>Rhizobium/Agrobacterium group</taxon>
        <taxon>Rhizobium</taxon>
    </lineage>
</organism>
<evidence type="ECO:0000313" key="2">
    <source>
        <dbReference type="Proteomes" id="UP000198723"/>
    </source>
</evidence>
<dbReference type="STRING" id="1138170.GA0061105_11580"/>
<gene>
    <name evidence="1" type="ORF">GA0061105_11580</name>
</gene>
<dbReference type="RefSeq" id="WP_141130228.1">
    <property type="nucleotide sequence ID" value="NZ_FMAJ01000015.1"/>
</dbReference>
<evidence type="ECO:0000313" key="1">
    <source>
        <dbReference type="EMBL" id="SCB61141.1"/>
    </source>
</evidence>
<protein>
    <submittedName>
        <fullName evidence="1">Uncharacterized protein</fullName>
    </submittedName>
</protein>
<reference evidence="1 2" key="1">
    <citation type="submission" date="2016-08" db="EMBL/GenBank/DDBJ databases">
        <authorList>
            <person name="Seilhamer J.J."/>
        </authorList>
    </citation>
    <scope>NUCLEOTIDE SEQUENCE [LARGE SCALE GENOMIC DNA]</scope>
    <source>
        <strain evidence="1 2">HBR26</strain>
    </source>
</reference>
<dbReference type="AlphaFoldDB" id="A0A1C3Y9K3"/>
<sequence length="74" mass="7575">MRKRAGKGVLSQAKAAAAAKALGKLARKHPLIAAELALAGTARGIAVAAEEVKQRILPHHDVEEIGDEGSGEIG</sequence>
<dbReference type="Proteomes" id="UP000198723">
    <property type="component" value="Unassembled WGS sequence"/>
</dbReference>